<accession>A0A1I7V1K0</accession>
<sequence>MSFSIPFSQWKEMQRTMVVPREEFPYYTEQEYPITVPNSNLPGCPFIIHHIVTVVRIPVFYPVYVSEPIVIEENPFDWFEGCQIILPEGQLMLSVKYSD</sequence>
<organism evidence="1 2">
    <name type="scientific">Caenorhabditis tropicalis</name>
    <dbReference type="NCBI Taxonomy" id="1561998"/>
    <lineage>
        <taxon>Eukaryota</taxon>
        <taxon>Metazoa</taxon>
        <taxon>Ecdysozoa</taxon>
        <taxon>Nematoda</taxon>
        <taxon>Chromadorea</taxon>
        <taxon>Rhabditida</taxon>
        <taxon>Rhabditina</taxon>
        <taxon>Rhabditomorpha</taxon>
        <taxon>Rhabditoidea</taxon>
        <taxon>Rhabditidae</taxon>
        <taxon>Peloderinae</taxon>
        <taxon>Caenorhabditis</taxon>
    </lineage>
</organism>
<dbReference type="Proteomes" id="UP000095282">
    <property type="component" value="Unplaced"/>
</dbReference>
<evidence type="ECO:0000313" key="1">
    <source>
        <dbReference type="Proteomes" id="UP000095282"/>
    </source>
</evidence>
<keyword evidence="1" id="KW-1185">Reference proteome</keyword>
<protein>
    <submittedName>
        <fullName evidence="2">Uma2 domain-containing protein</fullName>
    </submittedName>
</protein>
<reference evidence="2" key="1">
    <citation type="submission" date="2016-11" db="UniProtKB">
        <authorList>
            <consortium name="WormBaseParasite"/>
        </authorList>
    </citation>
    <scope>IDENTIFICATION</scope>
</reference>
<proteinExistence type="predicted"/>
<evidence type="ECO:0000313" key="2">
    <source>
        <dbReference type="WBParaSite" id="Csp11.Scaffold630.g21477.t1"/>
    </source>
</evidence>
<dbReference type="WBParaSite" id="Csp11.Scaffold630.g21477.t1">
    <property type="protein sequence ID" value="Csp11.Scaffold630.g21477.t1"/>
    <property type="gene ID" value="Csp11.Scaffold630.g21477"/>
</dbReference>
<dbReference type="AlphaFoldDB" id="A0A1I7V1K0"/>
<name>A0A1I7V1K0_9PELO</name>